<accession>A0A1T3NT87</accession>
<dbReference type="OrthoDB" id="3695636at2"/>
<keyword evidence="3" id="KW-1185">Reference proteome</keyword>
<dbReference type="Gene3D" id="3.30.70.100">
    <property type="match status" value="1"/>
</dbReference>
<evidence type="ECO:0000259" key="1">
    <source>
        <dbReference type="PROSITE" id="PS51725"/>
    </source>
</evidence>
<comment type="caution">
    <text evidence="2">The sequence shown here is derived from an EMBL/GenBank/DDBJ whole genome shotgun (WGS) entry which is preliminary data.</text>
</comment>
<dbReference type="PANTHER" id="PTHR33336:SF15">
    <property type="entry name" value="ABM DOMAIN-CONTAINING PROTEIN"/>
    <property type="match status" value="1"/>
</dbReference>
<protein>
    <submittedName>
        <fullName evidence="2">Antibiotic biosynthesis monooxygenase</fullName>
    </submittedName>
</protein>
<evidence type="ECO:0000313" key="3">
    <source>
        <dbReference type="Proteomes" id="UP000190037"/>
    </source>
</evidence>
<name>A0A1T3NT87_9ACTN</name>
<dbReference type="PROSITE" id="PS51725">
    <property type="entry name" value="ABM"/>
    <property type="match status" value="1"/>
</dbReference>
<dbReference type="EMBL" id="MWQN01000001">
    <property type="protein sequence ID" value="OPC80018.1"/>
    <property type="molecule type" value="Genomic_DNA"/>
</dbReference>
<dbReference type="InterPro" id="IPR007138">
    <property type="entry name" value="ABM_dom"/>
</dbReference>
<organism evidence="2 3">
    <name type="scientific">Embleya scabrispora</name>
    <dbReference type="NCBI Taxonomy" id="159449"/>
    <lineage>
        <taxon>Bacteria</taxon>
        <taxon>Bacillati</taxon>
        <taxon>Actinomycetota</taxon>
        <taxon>Actinomycetes</taxon>
        <taxon>Kitasatosporales</taxon>
        <taxon>Streptomycetaceae</taxon>
        <taxon>Embleya</taxon>
    </lineage>
</organism>
<dbReference type="AlphaFoldDB" id="A0A1T3NT87"/>
<sequence>MSYVVVARYLTHPDAQNEVLTLLDEMTRHSLAEPGCRSYRVHQGTEEARTIVLVEEYDAEADFTAHCASAHFREIVLGKVVPLLVSRDVVRLTPREVAP</sequence>
<feature type="domain" description="ABM" evidence="1">
    <location>
        <begin position="3"/>
        <end position="92"/>
    </location>
</feature>
<dbReference type="PANTHER" id="PTHR33336">
    <property type="entry name" value="QUINOL MONOOXYGENASE YGIN-RELATED"/>
    <property type="match status" value="1"/>
</dbReference>
<dbReference type="Pfam" id="PF03992">
    <property type="entry name" value="ABM"/>
    <property type="match status" value="1"/>
</dbReference>
<proteinExistence type="predicted"/>
<evidence type="ECO:0000313" key="2">
    <source>
        <dbReference type="EMBL" id="OPC80018.1"/>
    </source>
</evidence>
<dbReference type="GO" id="GO:0004497">
    <property type="term" value="F:monooxygenase activity"/>
    <property type="evidence" value="ECO:0007669"/>
    <property type="project" value="UniProtKB-KW"/>
</dbReference>
<dbReference type="STRING" id="159449.B4N89_02810"/>
<dbReference type="RefSeq" id="WP_078974286.1">
    <property type="nucleotide sequence ID" value="NZ_MWQN01000001.1"/>
</dbReference>
<reference evidence="2 3" key="1">
    <citation type="submission" date="2017-03" db="EMBL/GenBank/DDBJ databases">
        <title>Draft genome sequence of Streptomyces scabrisporus NF3, endophyte isolated from Amphipterygium adstringens.</title>
        <authorList>
            <person name="Vazquez M."/>
            <person name="Ceapa C.D."/>
            <person name="Rodriguez Luna D."/>
            <person name="Sanchez Esquivel S."/>
        </authorList>
    </citation>
    <scope>NUCLEOTIDE SEQUENCE [LARGE SCALE GENOMIC DNA]</scope>
    <source>
        <strain evidence="2 3">NF3</strain>
    </source>
</reference>
<keyword evidence="2" id="KW-0503">Monooxygenase</keyword>
<dbReference type="InterPro" id="IPR050744">
    <property type="entry name" value="AI-2_Isomerase_LsrG"/>
</dbReference>
<dbReference type="SUPFAM" id="SSF54909">
    <property type="entry name" value="Dimeric alpha+beta barrel"/>
    <property type="match status" value="1"/>
</dbReference>
<dbReference type="InterPro" id="IPR011008">
    <property type="entry name" value="Dimeric_a/b-barrel"/>
</dbReference>
<keyword evidence="2" id="KW-0560">Oxidoreductase</keyword>
<gene>
    <name evidence="2" type="ORF">B4N89_02810</name>
</gene>
<dbReference type="Proteomes" id="UP000190037">
    <property type="component" value="Unassembled WGS sequence"/>
</dbReference>